<feature type="domain" description="Neurotransmitter-gated ion-channel ligand-binding" evidence="1">
    <location>
        <begin position="13"/>
        <end position="110"/>
    </location>
</feature>
<dbReference type="AlphaFoldDB" id="A0AAV4N2P6"/>
<name>A0AAV4N2P6_9ARAC</name>
<evidence type="ECO:0000259" key="1">
    <source>
        <dbReference type="Pfam" id="PF02931"/>
    </source>
</evidence>
<dbReference type="SUPFAM" id="SSF63712">
    <property type="entry name" value="Nicotinic receptor ligand binding domain-like"/>
    <property type="match status" value="1"/>
</dbReference>
<dbReference type="Pfam" id="PF02931">
    <property type="entry name" value="Neur_chan_LBD"/>
    <property type="match status" value="1"/>
</dbReference>
<organism evidence="2 3">
    <name type="scientific">Caerostris darwini</name>
    <dbReference type="NCBI Taxonomy" id="1538125"/>
    <lineage>
        <taxon>Eukaryota</taxon>
        <taxon>Metazoa</taxon>
        <taxon>Ecdysozoa</taxon>
        <taxon>Arthropoda</taxon>
        <taxon>Chelicerata</taxon>
        <taxon>Arachnida</taxon>
        <taxon>Araneae</taxon>
        <taxon>Araneomorphae</taxon>
        <taxon>Entelegynae</taxon>
        <taxon>Araneoidea</taxon>
        <taxon>Araneidae</taxon>
        <taxon>Caerostris</taxon>
    </lineage>
</organism>
<dbReference type="InterPro" id="IPR006202">
    <property type="entry name" value="Neur_chan_lig-bd"/>
</dbReference>
<keyword evidence="3" id="KW-1185">Reference proteome</keyword>
<dbReference type="Proteomes" id="UP001054837">
    <property type="component" value="Unassembled WGS sequence"/>
</dbReference>
<dbReference type="GO" id="GO:0016020">
    <property type="term" value="C:membrane"/>
    <property type="evidence" value="ECO:0007669"/>
    <property type="project" value="InterPro"/>
</dbReference>
<gene>
    <name evidence="2" type="primary">GABRR2</name>
    <name evidence="2" type="ORF">CDAR_210631</name>
</gene>
<accession>A0AAV4N2P6</accession>
<evidence type="ECO:0000313" key="3">
    <source>
        <dbReference type="Proteomes" id="UP001054837"/>
    </source>
</evidence>
<dbReference type="InterPro" id="IPR036734">
    <property type="entry name" value="Neur_chan_lig-bd_sf"/>
</dbReference>
<dbReference type="Gene3D" id="2.70.170.10">
    <property type="entry name" value="Neurotransmitter-gated ion-channel ligand-binding domain"/>
    <property type="match status" value="1"/>
</dbReference>
<sequence>MTLLIQNYLNVPGSPAHVYLDLSVMDVDRVDDGIMQEFSIQTYIIEQWVDERLNLSTWVQSDDVNSLFPTVLAKDIWTPDLVFDNAKRGVLFGLSLPNTQIRVSRTGCLYRSSR</sequence>
<comment type="caution">
    <text evidence="2">The sequence shown here is derived from an EMBL/GenBank/DDBJ whole genome shotgun (WGS) entry which is preliminary data.</text>
</comment>
<protein>
    <submittedName>
        <fullName evidence="2">Gamma-aminobutyric acid receptor subunit rho-2</fullName>
    </submittedName>
</protein>
<dbReference type="EMBL" id="BPLQ01001103">
    <property type="protein sequence ID" value="GIX78555.1"/>
    <property type="molecule type" value="Genomic_DNA"/>
</dbReference>
<proteinExistence type="predicted"/>
<evidence type="ECO:0000313" key="2">
    <source>
        <dbReference type="EMBL" id="GIX78555.1"/>
    </source>
</evidence>
<dbReference type="GO" id="GO:0005230">
    <property type="term" value="F:extracellular ligand-gated monoatomic ion channel activity"/>
    <property type="evidence" value="ECO:0007669"/>
    <property type="project" value="InterPro"/>
</dbReference>
<reference evidence="2 3" key="1">
    <citation type="submission" date="2021-06" db="EMBL/GenBank/DDBJ databases">
        <title>Caerostris darwini draft genome.</title>
        <authorList>
            <person name="Kono N."/>
            <person name="Arakawa K."/>
        </authorList>
    </citation>
    <scope>NUCLEOTIDE SEQUENCE [LARGE SCALE GENOMIC DNA]</scope>
</reference>
<keyword evidence="2" id="KW-0675">Receptor</keyword>